<keyword evidence="4" id="KW-1185">Reference proteome</keyword>
<dbReference type="OrthoDB" id="9796486at2"/>
<evidence type="ECO:0000313" key="4">
    <source>
        <dbReference type="Proteomes" id="UP000295341"/>
    </source>
</evidence>
<dbReference type="InterPro" id="IPR017927">
    <property type="entry name" value="FAD-bd_FR_type"/>
</dbReference>
<feature type="domain" description="FAD-binding FR-type" evidence="2">
    <location>
        <begin position="30"/>
        <end position="132"/>
    </location>
</feature>
<dbReference type="SUPFAM" id="SSF54292">
    <property type="entry name" value="2Fe-2S ferredoxin-like"/>
    <property type="match status" value="1"/>
</dbReference>
<dbReference type="Gene3D" id="2.40.30.10">
    <property type="entry name" value="Translation factors"/>
    <property type="match status" value="1"/>
</dbReference>
<dbReference type="InterPro" id="IPR017938">
    <property type="entry name" value="Riboflavin_synthase-like_b-brl"/>
</dbReference>
<dbReference type="Pfam" id="PF00970">
    <property type="entry name" value="FAD_binding_6"/>
    <property type="match status" value="1"/>
</dbReference>
<dbReference type="PROSITE" id="PS51085">
    <property type="entry name" value="2FE2S_FER_2"/>
    <property type="match status" value="1"/>
</dbReference>
<dbReference type="InterPro" id="IPR036010">
    <property type="entry name" value="2Fe-2S_ferredoxin-like_sf"/>
</dbReference>
<dbReference type="GO" id="GO:0051536">
    <property type="term" value="F:iron-sulfur cluster binding"/>
    <property type="evidence" value="ECO:0007669"/>
    <property type="project" value="InterPro"/>
</dbReference>
<dbReference type="CDD" id="cd06216">
    <property type="entry name" value="FNR_iron_sulfur_binding_2"/>
    <property type="match status" value="1"/>
</dbReference>
<organism evidence="3 4">
    <name type="scientific">Panacagrimonas perspica</name>
    <dbReference type="NCBI Taxonomy" id="381431"/>
    <lineage>
        <taxon>Bacteria</taxon>
        <taxon>Pseudomonadati</taxon>
        <taxon>Pseudomonadota</taxon>
        <taxon>Gammaproteobacteria</taxon>
        <taxon>Nevskiales</taxon>
        <taxon>Nevskiaceae</taxon>
        <taxon>Panacagrimonas</taxon>
    </lineage>
</organism>
<dbReference type="Gene3D" id="3.10.20.30">
    <property type="match status" value="1"/>
</dbReference>
<gene>
    <name evidence="3" type="ORF">DFR24_1709</name>
</gene>
<dbReference type="Gene3D" id="3.40.50.80">
    <property type="entry name" value="Nucleotide-binding domain of ferredoxin-NADP reductase (FNR) module"/>
    <property type="match status" value="1"/>
</dbReference>
<comment type="caution">
    <text evidence="3">The sequence shown here is derived from an EMBL/GenBank/DDBJ whole genome shotgun (WGS) entry which is preliminary data.</text>
</comment>
<dbReference type="GO" id="GO:0016491">
    <property type="term" value="F:oxidoreductase activity"/>
    <property type="evidence" value="ECO:0007669"/>
    <property type="project" value="InterPro"/>
</dbReference>
<dbReference type="InterPro" id="IPR039261">
    <property type="entry name" value="FNR_nucleotide-bd"/>
</dbReference>
<dbReference type="InterPro" id="IPR001041">
    <property type="entry name" value="2Fe-2S_ferredoxin-type"/>
</dbReference>
<dbReference type="InterPro" id="IPR012675">
    <property type="entry name" value="Beta-grasp_dom_sf"/>
</dbReference>
<dbReference type="RefSeq" id="WP_133880825.1">
    <property type="nucleotide sequence ID" value="NZ_MWIN01000001.1"/>
</dbReference>
<dbReference type="Pfam" id="PF00175">
    <property type="entry name" value="NAD_binding_1"/>
    <property type="match status" value="1"/>
</dbReference>
<dbReference type="SUPFAM" id="SSF52343">
    <property type="entry name" value="Ferredoxin reductase-like, C-terminal NADP-linked domain"/>
    <property type="match status" value="1"/>
</dbReference>
<dbReference type="InterPro" id="IPR001433">
    <property type="entry name" value="OxRdtase_FAD/NAD-bd"/>
</dbReference>
<dbReference type="InterPro" id="IPR008333">
    <property type="entry name" value="Cbr1-like_FAD-bd_dom"/>
</dbReference>
<dbReference type="InterPro" id="IPR050415">
    <property type="entry name" value="MRET"/>
</dbReference>
<sequence>MTSLRRYLQPLVSPPVFDFWASRFSPAASWDRVLAKVVARRVESRDAVTLELRANRHFKGLRPGQHVNVTAEVGGARLTRSYSPSLLSADGRRLSITVRQVDGGKLSTQLCQNAQVGDVVELGAAFGDMTWTDTAPGSRLLLAAGSGITPMISLIRSAVTTGTALDVDLVYWARRRDELCFVDELRDLATRMPGLRCHFVLTRETELRDGEHAGRPNQELLLRLVPDLAHRQVFACGPDGFVETVRELLATRVAQFHSESFTPRTVLAAATGTVRVELTRSRRTFEIPAGMPLLAALESQGLRPAYGCRMGLCNTCACGKSAGSTQNVVDGSTDAEPTSALRICVNRAASDLILDL</sequence>
<dbReference type="CDD" id="cd00207">
    <property type="entry name" value="fer2"/>
    <property type="match status" value="1"/>
</dbReference>
<dbReference type="Pfam" id="PF00111">
    <property type="entry name" value="Fer2"/>
    <property type="match status" value="1"/>
</dbReference>
<protein>
    <submittedName>
        <fullName evidence="3">Ferredoxin-NADP reductase</fullName>
    </submittedName>
</protein>
<accession>A0A4S3KBK8</accession>
<name>A0A4S3KBK8_9GAMM</name>
<dbReference type="SUPFAM" id="SSF63380">
    <property type="entry name" value="Riboflavin synthase domain-like"/>
    <property type="match status" value="1"/>
</dbReference>
<proteinExistence type="predicted"/>
<dbReference type="AlphaFoldDB" id="A0A4S3KBK8"/>
<dbReference type="PRINTS" id="PR00406">
    <property type="entry name" value="CYTB5RDTASE"/>
</dbReference>
<dbReference type="PROSITE" id="PS51384">
    <property type="entry name" value="FAD_FR"/>
    <property type="match status" value="1"/>
</dbReference>
<dbReference type="EMBL" id="SOBT01000008">
    <property type="protein sequence ID" value="TDU32315.1"/>
    <property type="molecule type" value="Genomic_DNA"/>
</dbReference>
<evidence type="ECO:0000259" key="2">
    <source>
        <dbReference type="PROSITE" id="PS51384"/>
    </source>
</evidence>
<reference evidence="3 4" key="1">
    <citation type="submission" date="2019-03" db="EMBL/GenBank/DDBJ databases">
        <title>Genomic Encyclopedia of Type Strains, Phase IV (KMG-IV): sequencing the most valuable type-strain genomes for metagenomic binning, comparative biology and taxonomic classification.</title>
        <authorList>
            <person name="Goeker M."/>
        </authorList>
    </citation>
    <scope>NUCLEOTIDE SEQUENCE [LARGE SCALE GENOMIC DNA]</scope>
    <source>
        <strain evidence="3 4">DSM 26377</strain>
    </source>
</reference>
<evidence type="ECO:0000313" key="3">
    <source>
        <dbReference type="EMBL" id="TDU32315.1"/>
    </source>
</evidence>
<dbReference type="Proteomes" id="UP000295341">
    <property type="component" value="Unassembled WGS sequence"/>
</dbReference>
<dbReference type="PANTHER" id="PTHR47354">
    <property type="entry name" value="NADH OXIDOREDUCTASE HCR"/>
    <property type="match status" value="1"/>
</dbReference>
<evidence type="ECO:0000259" key="1">
    <source>
        <dbReference type="PROSITE" id="PS51085"/>
    </source>
</evidence>
<dbReference type="PANTHER" id="PTHR47354:SF3">
    <property type="entry name" value="OXIDOREDUCTASE-RELATED"/>
    <property type="match status" value="1"/>
</dbReference>
<feature type="domain" description="2Fe-2S ferredoxin-type" evidence="1">
    <location>
        <begin position="274"/>
        <end position="356"/>
    </location>
</feature>